<dbReference type="SUPFAM" id="SSF52540">
    <property type="entry name" value="P-loop containing nucleoside triphosphate hydrolases"/>
    <property type="match status" value="1"/>
</dbReference>
<evidence type="ECO:0000313" key="2">
    <source>
        <dbReference type="EMBL" id="GGA04301.1"/>
    </source>
</evidence>
<keyword evidence="3" id="KW-1185">Reference proteome</keyword>
<gene>
    <name evidence="2" type="ORF">GCM10010923_11910</name>
</gene>
<feature type="region of interest" description="Disordered" evidence="1">
    <location>
        <begin position="238"/>
        <end position="263"/>
    </location>
</feature>
<evidence type="ECO:0000313" key="3">
    <source>
        <dbReference type="Proteomes" id="UP000603317"/>
    </source>
</evidence>
<evidence type="ECO:0008006" key="4">
    <source>
        <dbReference type="Google" id="ProtNLM"/>
    </source>
</evidence>
<proteinExistence type="predicted"/>
<dbReference type="Proteomes" id="UP000603317">
    <property type="component" value="Unassembled WGS sequence"/>
</dbReference>
<dbReference type="RefSeq" id="WP_229658101.1">
    <property type="nucleotide sequence ID" value="NZ_BMID01000001.1"/>
</dbReference>
<organism evidence="2 3">
    <name type="scientific">Blastomonas marina</name>
    <dbReference type="NCBI Taxonomy" id="1867408"/>
    <lineage>
        <taxon>Bacteria</taxon>
        <taxon>Pseudomonadati</taxon>
        <taxon>Pseudomonadota</taxon>
        <taxon>Alphaproteobacteria</taxon>
        <taxon>Sphingomonadales</taxon>
        <taxon>Sphingomonadaceae</taxon>
        <taxon>Blastomonas</taxon>
    </lineage>
</organism>
<dbReference type="EMBL" id="BMID01000001">
    <property type="protein sequence ID" value="GGA04301.1"/>
    <property type="molecule type" value="Genomic_DNA"/>
</dbReference>
<name>A0ABQ1F9H6_9SPHN</name>
<comment type="caution">
    <text evidence="2">The sequence shown here is derived from an EMBL/GenBank/DDBJ whole genome shotgun (WGS) entry which is preliminary data.</text>
</comment>
<sequence length="263" mass="28193">MPSSATSPKLTNAAELLARGAVPSAQWRPGLGEAACHAEVFAPAREASGAGLALALARDGWRDLNGGELADVSDERGILWVQDAKAAKLGGLPYRAGLPEDWRRRLIHVLAPRPVDALFALEEGVRCRELAFVIGELAGNPRELDFTASRRLTLAAERHGVPLYLVRLDARRDLSAARMRWEVASASSPAPRWNAAAPGVPAWQAELFRSRRHRPGRWALHDERGGLAALAPLARADEANATPDPRDLAAGAGDRSLAARPGM</sequence>
<protein>
    <recommendedName>
        <fullName evidence="4">RecA-like protein</fullName>
    </recommendedName>
</protein>
<dbReference type="Gene3D" id="3.40.50.300">
    <property type="entry name" value="P-loop containing nucleotide triphosphate hydrolases"/>
    <property type="match status" value="1"/>
</dbReference>
<reference evidence="3" key="1">
    <citation type="journal article" date="2019" name="Int. J. Syst. Evol. Microbiol.">
        <title>The Global Catalogue of Microorganisms (GCM) 10K type strain sequencing project: providing services to taxonomists for standard genome sequencing and annotation.</title>
        <authorList>
            <consortium name="The Broad Institute Genomics Platform"/>
            <consortium name="The Broad Institute Genome Sequencing Center for Infectious Disease"/>
            <person name="Wu L."/>
            <person name="Ma J."/>
        </authorList>
    </citation>
    <scope>NUCLEOTIDE SEQUENCE [LARGE SCALE GENOMIC DNA]</scope>
    <source>
        <strain evidence="3">CGMCC 1.15297</strain>
    </source>
</reference>
<evidence type="ECO:0000256" key="1">
    <source>
        <dbReference type="SAM" id="MobiDB-lite"/>
    </source>
</evidence>
<accession>A0ABQ1F9H6</accession>
<dbReference type="InterPro" id="IPR027417">
    <property type="entry name" value="P-loop_NTPase"/>
</dbReference>